<evidence type="ECO:0000313" key="3">
    <source>
        <dbReference type="EMBL" id="AEA97010.1"/>
    </source>
</evidence>
<organism evidence="3 4">
    <name type="scientific">Alteromonas mediterranea (strain DSM 17117 / CIP 110805 / LMG 28347 / Deep ecotype)</name>
    <dbReference type="NCBI Taxonomy" id="1774373"/>
    <lineage>
        <taxon>Bacteria</taxon>
        <taxon>Pseudomonadati</taxon>
        <taxon>Pseudomonadota</taxon>
        <taxon>Gammaproteobacteria</taxon>
        <taxon>Alteromonadales</taxon>
        <taxon>Alteromonadaceae</taxon>
        <taxon>Alteromonas/Salinimonas group</taxon>
        <taxon>Alteromonas</taxon>
    </lineage>
</organism>
<evidence type="ECO:0000256" key="1">
    <source>
        <dbReference type="SAM" id="Phobius"/>
    </source>
</evidence>
<feature type="transmembrane region" description="Helical" evidence="1">
    <location>
        <begin position="228"/>
        <end position="249"/>
    </location>
</feature>
<dbReference type="PANTHER" id="PTHR22911:SF79">
    <property type="entry name" value="MOBA-LIKE NTP TRANSFERASE DOMAIN-CONTAINING PROTEIN"/>
    <property type="match status" value="1"/>
</dbReference>
<protein>
    <submittedName>
        <fullName evidence="3">Membrane protein</fullName>
    </submittedName>
</protein>
<accession>F2GAW9</accession>
<keyword evidence="1" id="KW-0812">Transmembrane</keyword>
<feature type="transmembrane region" description="Helical" evidence="1">
    <location>
        <begin position="161"/>
        <end position="179"/>
    </location>
</feature>
<reference evidence="3 4" key="2">
    <citation type="journal article" date="2015" name="Antonie Van Leeuwenhoek">
        <title>Ecophysiological diversity of a novel member of the genus Alteromonas, and description of Alteromonas mediterranea sp. nov.</title>
        <authorList>
            <person name="Ivanova E.P."/>
            <person name="Lopez-Perez M."/>
            <person name="Zabalos M."/>
            <person name="Nguyen S.H."/>
            <person name="Webb H.K."/>
            <person name="Ryan J."/>
            <person name="Lagutin K."/>
            <person name="Vyssotski M."/>
            <person name="Crawford R.J."/>
            <person name="Rodriguez-Valera F."/>
        </authorList>
    </citation>
    <scope>NUCLEOTIDE SEQUENCE [LARGE SCALE GENOMIC DNA]</scope>
    <source>
        <strain evidence="4">DSM 17117 / CIP 110805 / LMG 28347 / Deep ecotype</strain>
    </source>
</reference>
<feature type="domain" description="EamA" evidence="2">
    <location>
        <begin position="45"/>
        <end position="177"/>
    </location>
</feature>
<keyword evidence="4" id="KW-1185">Reference proteome</keyword>
<feature type="transmembrane region" description="Helical" evidence="1">
    <location>
        <begin position="107"/>
        <end position="126"/>
    </location>
</feature>
<reference evidence="3 4" key="1">
    <citation type="journal article" date="2008" name="ISME J.">
        <title>Comparative genomics of two ecotypes of the marine planktonic copiotroph Alteromonas macleodii suggests alternative lifestyles associated with different kinds of particulate organic matter.</title>
        <authorList>
            <person name="Ivars-Martinez E."/>
            <person name="Martin-Cuadrado A.B."/>
            <person name="D'Auria G."/>
            <person name="Mira A."/>
            <person name="Ferriera S."/>
            <person name="Johnson J."/>
            <person name="Friedman R."/>
            <person name="Rodriguez-Valera F."/>
        </authorList>
    </citation>
    <scope>NUCLEOTIDE SEQUENCE [LARGE SCALE GENOMIC DNA]</scope>
    <source>
        <strain evidence="4">DSM 17117 / CIP 110805 / LMG 28347 / Deep ecotype</strain>
    </source>
</reference>
<sequence length="347" mass="36661">MNRTLHSLGYYTVSKQGYKASGIYQEYLSGASEVEKVSSVDDGLKGVIAIVIASFLWGTTGTAAQFAPEISPLAIGAFAMGVGGILLCVSAHRALVRDAHILFSRPWVLLFGSVCVAVYPLAFYSAMRLSGVAIGTVVSIASAPLFAAVMERVISKKPVSFKWVVSFVIGAIGIALLAAGKSTETLGLLEAQRHQTLGVVLGLVAGLTYAGYSWAAKQLIETGANSTSSMAGLFGCAALVLLPSLYFTGQNVFESTINTSVSLYMAVVPMFLGYLLFGYGLRTTQASKATLITLIEPLVATLFTIFLIGEAFKPVGWVGMGLVCLCLLIQTVKLPVFLQLSSRKAIT</sequence>
<feature type="transmembrane region" description="Helical" evidence="1">
    <location>
        <begin position="132"/>
        <end position="149"/>
    </location>
</feature>
<feature type="transmembrane region" description="Helical" evidence="1">
    <location>
        <begin position="73"/>
        <end position="95"/>
    </location>
</feature>
<feature type="transmembrane region" description="Helical" evidence="1">
    <location>
        <begin position="46"/>
        <end position="67"/>
    </location>
</feature>
<keyword evidence="1" id="KW-1133">Transmembrane helix</keyword>
<dbReference type="Pfam" id="PF00892">
    <property type="entry name" value="EamA"/>
    <property type="match status" value="2"/>
</dbReference>
<dbReference type="SUPFAM" id="SSF103481">
    <property type="entry name" value="Multidrug resistance efflux transporter EmrE"/>
    <property type="match status" value="2"/>
</dbReference>
<evidence type="ECO:0000259" key="2">
    <source>
        <dbReference type="Pfam" id="PF00892"/>
    </source>
</evidence>
<proteinExistence type="predicted"/>
<dbReference type="KEGG" id="amc:MADE_1004310"/>
<name>F2GAW9_ALTMD</name>
<keyword evidence="1" id="KW-0472">Membrane</keyword>
<dbReference type="HOGENOM" id="CLU_033863_9_2_6"/>
<dbReference type="EMBL" id="CP001103">
    <property type="protein sequence ID" value="AEA97010.1"/>
    <property type="molecule type" value="Genomic_DNA"/>
</dbReference>
<feature type="transmembrane region" description="Helical" evidence="1">
    <location>
        <begin position="315"/>
        <end position="338"/>
    </location>
</feature>
<dbReference type="AlphaFoldDB" id="F2GAW9"/>
<dbReference type="InterPro" id="IPR000620">
    <property type="entry name" value="EamA_dom"/>
</dbReference>
<feature type="transmembrane region" description="Helical" evidence="1">
    <location>
        <begin position="261"/>
        <end position="279"/>
    </location>
</feature>
<feature type="transmembrane region" description="Helical" evidence="1">
    <location>
        <begin position="199"/>
        <end position="216"/>
    </location>
</feature>
<dbReference type="PANTHER" id="PTHR22911">
    <property type="entry name" value="ACYL-MALONYL CONDENSING ENZYME-RELATED"/>
    <property type="match status" value="1"/>
</dbReference>
<dbReference type="InterPro" id="IPR037185">
    <property type="entry name" value="EmrE-like"/>
</dbReference>
<dbReference type="Proteomes" id="UP000001870">
    <property type="component" value="Chromosome"/>
</dbReference>
<evidence type="ECO:0000313" key="4">
    <source>
        <dbReference type="Proteomes" id="UP000001870"/>
    </source>
</evidence>
<gene>
    <name evidence="3" type="ordered locus">MADE_1004310</name>
</gene>
<dbReference type="GO" id="GO:0016020">
    <property type="term" value="C:membrane"/>
    <property type="evidence" value="ECO:0007669"/>
    <property type="project" value="InterPro"/>
</dbReference>
<feature type="domain" description="EamA" evidence="2">
    <location>
        <begin position="197"/>
        <end position="328"/>
    </location>
</feature>
<feature type="transmembrane region" description="Helical" evidence="1">
    <location>
        <begin position="291"/>
        <end position="309"/>
    </location>
</feature>